<dbReference type="Gramene" id="TraesCS5A03G0132000.1">
    <property type="protein sequence ID" value="TraesCS5A03G0132000.1.CDS"/>
    <property type="gene ID" value="TraesCS5A03G0132000"/>
</dbReference>
<proteinExistence type="predicted"/>
<keyword evidence="8" id="KW-1185">Reference proteome</keyword>
<dbReference type="STRING" id="4565.A0A3B6KDH6"/>
<dbReference type="EnsemblPlants" id="TraesCS5A02G052300.1">
    <property type="protein sequence ID" value="TraesCS5A02G052300.1"/>
    <property type="gene ID" value="TraesCS5A02G052300"/>
</dbReference>
<keyword evidence="4" id="KW-0472">Membrane</keyword>
<dbReference type="OrthoDB" id="678992at2759"/>
<feature type="region of interest" description="Disordered" evidence="3">
    <location>
        <begin position="327"/>
        <end position="370"/>
    </location>
</feature>
<reference evidence="7" key="2">
    <citation type="submission" date="2018-10" db="UniProtKB">
        <authorList>
            <consortium name="EnsemblPlants"/>
        </authorList>
    </citation>
    <scope>IDENTIFICATION</scope>
</reference>
<evidence type="ECO:0000259" key="6">
    <source>
        <dbReference type="PROSITE" id="PS51473"/>
    </source>
</evidence>
<dbReference type="Pfam" id="PF01657">
    <property type="entry name" value="Stress-antifung"/>
    <property type="match status" value="2"/>
</dbReference>
<protein>
    <recommendedName>
        <fullName evidence="6">Gnk2-homologous domain-containing protein</fullName>
    </recommendedName>
</protein>
<evidence type="ECO:0000256" key="3">
    <source>
        <dbReference type="SAM" id="MobiDB-lite"/>
    </source>
</evidence>
<feature type="region of interest" description="Disordered" evidence="3">
    <location>
        <begin position="248"/>
        <end position="284"/>
    </location>
</feature>
<evidence type="ECO:0000256" key="1">
    <source>
        <dbReference type="ARBA" id="ARBA00022729"/>
    </source>
</evidence>
<dbReference type="Gramene" id="TraesRN5A0100134600.1">
    <property type="protein sequence ID" value="TraesRN5A0100134600.1"/>
    <property type="gene ID" value="TraesRN5A0100134600"/>
</dbReference>
<reference evidence="7" key="1">
    <citation type="submission" date="2018-08" db="EMBL/GenBank/DDBJ databases">
        <authorList>
            <person name="Rossello M."/>
        </authorList>
    </citation>
    <scope>NUCLEOTIDE SEQUENCE [LARGE SCALE GENOMIC DNA]</scope>
    <source>
        <strain evidence="7">cv. Chinese Spring</strain>
    </source>
</reference>
<dbReference type="FunFam" id="3.30.430.20:FF:000016">
    <property type="entry name" value="Cysteine-rich receptor-like protein kinase 10"/>
    <property type="match status" value="1"/>
</dbReference>
<organism evidence="7">
    <name type="scientific">Triticum aestivum</name>
    <name type="common">Wheat</name>
    <dbReference type="NCBI Taxonomy" id="4565"/>
    <lineage>
        <taxon>Eukaryota</taxon>
        <taxon>Viridiplantae</taxon>
        <taxon>Streptophyta</taxon>
        <taxon>Embryophyta</taxon>
        <taxon>Tracheophyta</taxon>
        <taxon>Spermatophyta</taxon>
        <taxon>Magnoliopsida</taxon>
        <taxon>Liliopsida</taxon>
        <taxon>Poales</taxon>
        <taxon>Poaceae</taxon>
        <taxon>BOP clade</taxon>
        <taxon>Pooideae</taxon>
        <taxon>Triticodae</taxon>
        <taxon>Triticeae</taxon>
        <taxon>Triticinae</taxon>
        <taxon>Triticum</taxon>
    </lineage>
</organism>
<feature type="domain" description="Gnk2-homologous" evidence="6">
    <location>
        <begin position="137"/>
        <end position="245"/>
    </location>
</feature>
<dbReference type="Proteomes" id="UP000019116">
    <property type="component" value="Chromosome 5A"/>
</dbReference>
<feature type="signal peptide" evidence="5">
    <location>
        <begin position="1"/>
        <end position="23"/>
    </location>
</feature>
<dbReference type="Gene3D" id="3.30.430.20">
    <property type="entry name" value="Gnk2 domain, C-X8-C-X2-C motif"/>
    <property type="match status" value="2"/>
</dbReference>
<feature type="domain" description="Gnk2-homologous" evidence="6">
    <location>
        <begin position="25"/>
        <end position="130"/>
    </location>
</feature>
<dbReference type="InterPro" id="IPR038408">
    <property type="entry name" value="GNK2_sf"/>
</dbReference>
<dbReference type="PROSITE" id="PS51473">
    <property type="entry name" value="GNK2"/>
    <property type="match status" value="2"/>
</dbReference>
<feature type="compositionally biased region" description="Pro residues" evidence="3">
    <location>
        <begin position="250"/>
        <end position="275"/>
    </location>
</feature>
<dbReference type="Gramene" id="TraesCS5A02G052300.1">
    <property type="protein sequence ID" value="TraesCS5A02G052300.1"/>
    <property type="gene ID" value="TraesCS5A02G052300"/>
</dbReference>
<sequence>MASRRVLLLLAVIGSFCATPAAAIGNGNPSCSTKDNYTDGSQYKKSLDELLAALPAAAGDNGWFYNGTAGLPGTPDQVFGLVMCYADSNAMQCQECLADAPARITSECPGSRNVSAAYDACVLRYSPASSFSVADLDVGVLEATSVAGVTVDPTRMFNAWLKLMTGLTGQAASSPSRVANGTTAYDGDAAKLVYGLAQCTRDLNGSACSGCLSSVVGQLTATFKDQTGGAIKAYSCYVKYQLGAFDITLPPEPPQPSPQPPPPPPSPRSPPPPSAQPGESSSGSRRALVIGLSVGSVSSLIILGSLVCLSLRRRKRAVSWTATTWPWKTTSRKGPGQSGSATASWPWLLTASPTRRSSGKEDSARCTEDS</sequence>
<keyword evidence="4" id="KW-1133">Transmembrane helix</keyword>
<dbReference type="SMR" id="A0A3B6KDH6"/>
<evidence type="ECO:0000256" key="4">
    <source>
        <dbReference type="SAM" id="Phobius"/>
    </source>
</evidence>
<dbReference type="PANTHER" id="PTHR32099:SF102">
    <property type="entry name" value="OS12G0608700 PROTEIN"/>
    <property type="match status" value="1"/>
</dbReference>
<name>A0A3B6KDH6_WHEAT</name>
<dbReference type="Gramene" id="TraesROB_scaffold_109944_01G000300.1">
    <property type="protein sequence ID" value="TraesROB_scaffold_109944_01G000300.1"/>
    <property type="gene ID" value="TraesROB_scaffold_109944_01G000300"/>
</dbReference>
<feature type="compositionally biased region" description="Basic and acidic residues" evidence="3">
    <location>
        <begin position="358"/>
        <end position="370"/>
    </location>
</feature>
<feature type="transmembrane region" description="Helical" evidence="4">
    <location>
        <begin position="287"/>
        <end position="309"/>
    </location>
</feature>
<keyword evidence="4" id="KW-0812">Transmembrane</keyword>
<dbReference type="PANTHER" id="PTHR32099">
    <property type="entry name" value="CYSTEINE-RICH REPEAT SECRETORY PROTEIN"/>
    <property type="match status" value="1"/>
</dbReference>
<dbReference type="AlphaFoldDB" id="A0A3B6KDH6"/>
<dbReference type="InterPro" id="IPR002902">
    <property type="entry name" value="GNK2"/>
</dbReference>
<evidence type="ECO:0000313" key="8">
    <source>
        <dbReference type="Proteomes" id="UP000019116"/>
    </source>
</evidence>
<dbReference type="Gramene" id="TraesCLE_scaffold_068978_01G000100.1">
    <property type="protein sequence ID" value="TraesCLE_scaffold_068978_01G000100.1"/>
    <property type="gene ID" value="TraesCLE_scaffold_068978_01G000100"/>
</dbReference>
<dbReference type="OMA" id="AEMTHEQ"/>
<feature type="chain" id="PRO_5043176438" description="Gnk2-homologous domain-containing protein" evidence="5">
    <location>
        <begin position="24"/>
        <end position="370"/>
    </location>
</feature>
<dbReference type="CDD" id="cd23509">
    <property type="entry name" value="Gnk2-like"/>
    <property type="match status" value="2"/>
</dbReference>
<keyword evidence="2" id="KW-0677">Repeat</keyword>
<evidence type="ECO:0000313" key="7">
    <source>
        <dbReference type="EnsemblPlants" id="TraesCS5A02G052300.1"/>
    </source>
</evidence>
<evidence type="ECO:0000256" key="5">
    <source>
        <dbReference type="SAM" id="SignalP"/>
    </source>
</evidence>
<accession>A0A3B6KDH6</accession>
<evidence type="ECO:0000256" key="2">
    <source>
        <dbReference type="ARBA" id="ARBA00022737"/>
    </source>
</evidence>
<keyword evidence="1 5" id="KW-0732">Signal</keyword>